<dbReference type="AlphaFoldDB" id="A0A183U9T3"/>
<keyword evidence="1" id="KW-0812">Transmembrane</keyword>
<proteinExistence type="predicted"/>
<keyword evidence="3" id="KW-1185">Reference proteome</keyword>
<evidence type="ECO:0000313" key="2">
    <source>
        <dbReference type="EMBL" id="VDM34713.1"/>
    </source>
</evidence>
<evidence type="ECO:0000256" key="1">
    <source>
        <dbReference type="SAM" id="Phobius"/>
    </source>
</evidence>
<feature type="transmembrane region" description="Helical" evidence="1">
    <location>
        <begin position="32"/>
        <end position="50"/>
    </location>
</feature>
<dbReference type="Proteomes" id="UP000050794">
    <property type="component" value="Unassembled WGS sequence"/>
</dbReference>
<evidence type="ECO:0000313" key="4">
    <source>
        <dbReference type="WBParaSite" id="TCNE_0000525301-mRNA-1"/>
    </source>
</evidence>
<organism evidence="3 4">
    <name type="scientific">Toxocara canis</name>
    <name type="common">Canine roundworm</name>
    <dbReference type="NCBI Taxonomy" id="6265"/>
    <lineage>
        <taxon>Eukaryota</taxon>
        <taxon>Metazoa</taxon>
        <taxon>Ecdysozoa</taxon>
        <taxon>Nematoda</taxon>
        <taxon>Chromadorea</taxon>
        <taxon>Rhabditida</taxon>
        <taxon>Spirurina</taxon>
        <taxon>Ascaridomorpha</taxon>
        <taxon>Ascaridoidea</taxon>
        <taxon>Toxocaridae</taxon>
        <taxon>Toxocara</taxon>
    </lineage>
</organism>
<keyword evidence="1" id="KW-1133">Transmembrane helix</keyword>
<gene>
    <name evidence="2" type="ORF">TCNE_LOCUS5253</name>
</gene>
<evidence type="ECO:0000313" key="3">
    <source>
        <dbReference type="Proteomes" id="UP000050794"/>
    </source>
</evidence>
<dbReference type="EMBL" id="UYWY01012338">
    <property type="protein sequence ID" value="VDM34713.1"/>
    <property type="molecule type" value="Genomic_DNA"/>
</dbReference>
<keyword evidence="1" id="KW-0472">Membrane</keyword>
<dbReference type="WBParaSite" id="TCNE_0000525301-mRNA-1">
    <property type="protein sequence ID" value="TCNE_0000525301-mRNA-1"/>
    <property type="gene ID" value="TCNE_0000525301"/>
</dbReference>
<sequence>MRIGGRSRFLLHTGRMWTSRLRSSSSASSGEIRSAFIVIVTSITASYFYVYNEASDHKSG</sequence>
<reference evidence="2 3" key="2">
    <citation type="submission" date="2018-11" db="EMBL/GenBank/DDBJ databases">
        <authorList>
            <consortium name="Pathogen Informatics"/>
        </authorList>
    </citation>
    <scope>NUCLEOTIDE SEQUENCE [LARGE SCALE GENOMIC DNA]</scope>
</reference>
<name>A0A183U9T3_TOXCA</name>
<reference evidence="4" key="1">
    <citation type="submission" date="2016-06" db="UniProtKB">
        <authorList>
            <consortium name="WormBaseParasite"/>
        </authorList>
    </citation>
    <scope>IDENTIFICATION</scope>
</reference>
<accession>A0A183U9T3</accession>
<protein>
    <submittedName>
        <fullName evidence="2 4">Uncharacterized protein</fullName>
    </submittedName>
</protein>